<dbReference type="RefSeq" id="WP_283445416.1">
    <property type="nucleotide sequence ID" value="NZ_FXUL01000034.1"/>
</dbReference>
<keyword evidence="2" id="KW-1185">Reference proteome</keyword>
<gene>
    <name evidence="1" type="ORF">SAMN06295970_13426</name>
</gene>
<accession>A0ABY1QVU1</accession>
<comment type="caution">
    <text evidence="1">The sequence shown here is derived from an EMBL/GenBank/DDBJ whole genome shotgun (WGS) entry which is preliminary data.</text>
</comment>
<dbReference type="EMBL" id="FXUL01000034">
    <property type="protein sequence ID" value="SMP80158.1"/>
    <property type="molecule type" value="Genomic_DNA"/>
</dbReference>
<organism evidence="1 2">
    <name type="scientific">Noviherbaspirillum suwonense</name>
    <dbReference type="NCBI Taxonomy" id="1224511"/>
    <lineage>
        <taxon>Bacteria</taxon>
        <taxon>Pseudomonadati</taxon>
        <taxon>Pseudomonadota</taxon>
        <taxon>Betaproteobacteria</taxon>
        <taxon>Burkholderiales</taxon>
        <taxon>Oxalobacteraceae</taxon>
        <taxon>Noviherbaspirillum</taxon>
    </lineage>
</organism>
<proteinExistence type="predicted"/>
<protein>
    <submittedName>
        <fullName evidence="1">Uncharacterized protein</fullName>
    </submittedName>
</protein>
<dbReference type="Proteomes" id="UP001158049">
    <property type="component" value="Unassembled WGS sequence"/>
</dbReference>
<name>A0ABY1QVU1_9BURK</name>
<reference evidence="1 2" key="1">
    <citation type="submission" date="2017-05" db="EMBL/GenBank/DDBJ databases">
        <authorList>
            <person name="Varghese N."/>
            <person name="Submissions S."/>
        </authorList>
    </citation>
    <scope>NUCLEOTIDE SEQUENCE [LARGE SCALE GENOMIC DNA]</scope>
    <source>
        <strain evidence="1 2">DSM 26001</strain>
    </source>
</reference>
<evidence type="ECO:0000313" key="2">
    <source>
        <dbReference type="Proteomes" id="UP001158049"/>
    </source>
</evidence>
<evidence type="ECO:0000313" key="1">
    <source>
        <dbReference type="EMBL" id="SMP80158.1"/>
    </source>
</evidence>
<sequence>MPKDDFVRIVYPKTVDGRKKRTSISVDPDLYHVFTLIRGSVPAARAQLRSWAMDVEGQRTEELARIGASRLVGRRIMAEIRTLVERGLKVTHPHEPKEALARLVKHKAQRDGVQ</sequence>